<comment type="caution">
    <text evidence="1">The sequence shown here is derived from an EMBL/GenBank/DDBJ whole genome shotgun (WGS) entry which is preliminary data.</text>
</comment>
<name>T0Z2L1_9ZZZZ</name>
<proteinExistence type="predicted"/>
<dbReference type="GO" id="GO:0032259">
    <property type="term" value="P:methylation"/>
    <property type="evidence" value="ECO:0007669"/>
    <property type="project" value="UniProtKB-KW"/>
</dbReference>
<gene>
    <name evidence="1" type="ORF">B2A_11223</name>
</gene>
<dbReference type="AlphaFoldDB" id="T0Z2L1"/>
<keyword evidence="1" id="KW-0489">Methyltransferase</keyword>
<reference evidence="1" key="1">
    <citation type="submission" date="2013-08" db="EMBL/GenBank/DDBJ databases">
        <authorList>
            <person name="Mendez C."/>
            <person name="Richter M."/>
            <person name="Ferrer M."/>
            <person name="Sanchez J."/>
        </authorList>
    </citation>
    <scope>NUCLEOTIDE SEQUENCE</scope>
</reference>
<evidence type="ECO:0000313" key="1">
    <source>
        <dbReference type="EMBL" id="EQD39493.1"/>
    </source>
</evidence>
<reference evidence="1" key="2">
    <citation type="journal article" date="2014" name="ISME J.">
        <title>Microbial stratification in low pH oxic and suboxic macroscopic growths along an acid mine drainage.</title>
        <authorList>
            <person name="Mendez-Garcia C."/>
            <person name="Mesa V."/>
            <person name="Sprenger R.R."/>
            <person name="Richter M."/>
            <person name="Diez M.S."/>
            <person name="Solano J."/>
            <person name="Bargiela R."/>
            <person name="Golyshina O.V."/>
            <person name="Manteca A."/>
            <person name="Ramos J.L."/>
            <person name="Gallego J.R."/>
            <person name="Llorente I."/>
            <person name="Martins Dos Santos V.A."/>
            <person name="Jensen O.N."/>
            <person name="Pelaez A.I."/>
            <person name="Sanchez J."/>
            <person name="Ferrer M."/>
        </authorList>
    </citation>
    <scope>NUCLEOTIDE SEQUENCE</scope>
</reference>
<keyword evidence="1" id="KW-0808">Transferase</keyword>
<dbReference type="EMBL" id="AUZZ01008088">
    <property type="protein sequence ID" value="EQD39493.1"/>
    <property type="molecule type" value="Genomic_DNA"/>
</dbReference>
<accession>T0Z2L1</accession>
<dbReference type="GO" id="GO:0008168">
    <property type="term" value="F:methyltransferase activity"/>
    <property type="evidence" value="ECO:0007669"/>
    <property type="project" value="UniProtKB-KW"/>
</dbReference>
<sequence length="80" mass="9149">MSAAQWDQRYADDHYHYGTAPNAWLISQAWRLPRSGAALALADGEGRKASGWRNKGWIPRVWINPSWAWPKRSAWRNSAA</sequence>
<protein>
    <submittedName>
        <fullName evidence="1">Methyltransferase type</fullName>
    </submittedName>
</protein>
<organism evidence="1">
    <name type="scientific">mine drainage metagenome</name>
    <dbReference type="NCBI Taxonomy" id="410659"/>
    <lineage>
        <taxon>unclassified sequences</taxon>
        <taxon>metagenomes</taxon>
        <taxon>ecological metagenomes</taxon>
    </lineage>
</organism>